<gene>
    <name evidence="3" type="ORF">ACH4F9_36970</name>
</gene>
<feature type="domain" description="Alpha/beta hydrolase fold-3" evidence="2">
    <location>
        <begin position="82"/>
        <end position="296"/>
    </location>
</feature>
<dbReference type="SUPFAM" id="SSF53474">
    <property type="entry name" value="alpha/beta-Hydrolases"/>
    <property type="match status" value="1"/>
</dbReference>
<dbReference type="Proteomes" id="UP001610818">
    <property type="component" value="Unassembled WGS sequence"/>
</dbReference>
<dbReference type="PANTHER" id="PTHR48081">
    <property type="entry name" value="AB HYDROLASE SUPERFAMILY PROTEIN C4A8.06C"/>
    <property type="match status" value="1"/>
</dbReference>
<keyword evidence="4" id="KW-1185">Reference proteome</keyword>
<proteinExistence type="predicted"/>
<dbReference type="GO" id="GO:0016787">
    <property type="term" value="F:hydrolase activity"/>
    <property type="evidence" value="ECO:0007669"/>
    <property type="project" value="UniProtKB-KW"/>
</dbReference>
<protein>
    <submittedName>
        <fullName evidence="3">Alpha/beta hydrolase</fullName>
    </submittedName>
</protein>
<comment type="caution">
    <text evidence="3">The sequence shown here is derived from an EMBL/GenBank/DDBJ whole genome shotgun (WGS) entry which is preliminary data.</text>
</comment>
<keyword evidence="1 3" id="KW-0378">Hydrolase</keyword>
<accession>A0ABW7R2J0</accession>
<dbReference type="Gene3D" id="3.40.50.1820">
    <property type="entry name" value="alpha/beta hydrolase"/>
    <property type="match status" value="1"/>
</dbReference>
<dbReference type="PANTHER" id="PTHR48081:SF8">
    <property type="entry name" value="ALPHA_BETA HYDROLASE FOLD-3 DOMAIN-CONTAINING PROTEIN-RELATED"/>
    <property type="match status" value="1"/>
</dbReference>
<evidence type="ECO:0000259" key="2">
    <source>
        <dbReference type="Pfam" id="PF07859"/>
    </source>
</evidence>
<dbReference type="InterPro" id="IPR013094">
    <property type="entry name" value="AB_hydrolase_3"/>
</dbReference>
<evidence type="ECO:0000313" key="3">
    <source>
        <dbReference type="EMBL" id="MFH8550599.1"/>
    </source>
</evidence>
<dbReference type="InterPro" id="IPR029058">
    <property type="entry name" value="AB_hydrolase_fold"/>
</dbReference>
<reference evidence="3 4" key="1">
    <citation type="submission" date="2024-10" db="EMBL/GenBank/DDBJ databases">
        <title>The Natural Products Discovery Center: Release of the First 8490 Sequenced Strains for Exploring Actinobacteria Biosynthetic Diversity.</title>
        <authorList>
            <person name="Kalkreuter E."/>
            <person name="Kautsar S.A."/>
            <person name="Yang D."/>
            <person name="Bader C.D."/>
            <person name="Teijaro C.N."/>
            <person name="Fluegel L."/>
            <person name="Davis C.M."/>
            <person name="Simpson J.R."/>
            <person name="Lauterbach L."/>
            <person name="Steele A.D."/>
            <person name="Gui C."/>
            <person name="Meng S."/>
            <person name="Li G."/>
            <person name="Viehrig K."/>
            <person name="Ye F."/>
            <person name="Su P."/>
            <person name="Kiefer A.F."/>
            <person name="Nichols A."/>
            <person name="Cepeda A.J."/>
            <person name="Yan W."/>
            <person name="Fan B."/>
            <person name="Jiang Y."/>
            <person name="Adhikari A."/>
            <person name="Zheng C.-J."/>
            <person name="Schuster L."/>
            <person name="Cowan T.M."/>
            <person name="Smanski M.J."/>
            <person name="Chevrette M.G."/>
            <person name="De Carvalho L.P.S."/>
            <person name="Shen B."/>
        </authorList>
    </citation>
    <scope>NUCLEOTIDE SEQUENCE [LARGE SCALE GENOMIC DNA]</scope>
    <source>
        <strain evidence="3 4">NPDC017990</strain>
    </source>
</reference>
<evidence type="ECO:0000313" key="4">
    <source>
        <dbReference type="Proteomes" id="UP001610818"/>
    </source>
</evidence>
<dbReference type="EMBL" id="JBIRGQ010000008">
    <property type="protein sequence ID" value="MFH8550599.1"/>
    <property type="molecule type" value="Genomic_DNA"/>
</dbReference>
<evidence type="ECO:0000256" key="1">
    <source>
        <dbReference type="ARBA" id="ARBA00022801"/>
    </source>
</evidence>
<dbReference type="RefSeq" id="WP_397717145.1">
    <property type="nucleotide sequence ID" value="NZ_JBIRGN010000008.1"/>
</dbReference>
<dbReference type="Pfam" id="PF07859">
    <property type="entry name" value="Abhydrolase_3"/>
    <property type="match status" value="1"/>
</dbReference>
<sequence length="319" mass="34684">MTTTRPAHALHPHIAERIREFPKKPGEPITVEDFQVFVRPYGPLEEWELTIEDREIPGPTPARIPVRVYTPDGQPAAPRPCLVWMHGGAWVGGDIDMPEAHEAARSVAGRADAVVVSVDYRLCGGEVHYPAPLDDVVTAYRWVRDNAASLGIDPARIALGGASAGANLAAGASLRLRDAGETPWQALLIYPLLHAPLPEPSDELAAALAELPHPFQMFTQNMDQVFPGYLGDIPIEEASPYAFPGLSKDLSDFPPTYIDNDEFDVLRASGELFTEQLDAAGVNVEQTLARGVVHGHLNLVGLDSATTTLDRMAARLRER</sequence>
<dbReference type="InterPro" id="IPR050300">
    <property type="entry name" value="GDXG_lipolytic_enzyme"/>
</dbReference>
<organism evidence="3 4">
    <name type="scientific">Streptomyces longisporoflavus</name>
    <dbReference type="NCBI Taxonomy" id="28044"/>
    <lineage>
        <taxon>Bacteria</taxon>
        <taxon>Bacillati</taxon>
        <taxon>Actinomycetota</taxon>
        <taxon>Actinomycetes</taxon>
        <taxon>Kitasatosporales</taxon>
        <taxon>Streptomycetaceae</taxon>
        <taxon>Streptomyces</taxon>
    </lineage>
</organism>
<name>A0ABW7R2J0_9ACTN</name>